<dbReference type="RefSeq" id="WP_144019660.1">
    <property type="nucleotide sequence ID" value="NZ_FNAF01000004.1"/>
</dbReference>
<protein>
    <submittedName>
        <fullName evidence="2">Type II secretory pathway, pseudopilin PulG</fullName>
    </submittedName>
</protein>
<keyword evidence="1" id="KW-1133">Transmembrane helix</keyword>
<accession>A0A1G6VSV4</accession>
<dbReference type="SUPFAM" id="SSF54523">
    <property type="entry name" value="Pili subunits"/>
    <property type="match status" value="1"/>
</dbReference>
<keyword evidence="3" id="KW-1185">Reference proteome</keyword>
<keyword evidence="1" id="KW-0812">Transmembrane</keyword>
<sequence length="149" mass="17011">MRYRKKYQLRGFTLLEALLVCLIFALVAVAVMPVMYHSIQEKTTEQEAMVLLSNLRSAQLQVMREGGTAVIRANGQGYTINYDGPRPYQKRVPLKSRISQSTVLTFQQIDRLSSRTFPATFTLTAGNTQRYIIVDSVGRIYYRQIKPEG</sequence>
<gene>
    <name evidence="2" type="ORF">SAMN04489866_104116</name>
</gene>
<name>A0A1G6VSV4_PEPNI</name>
<dbReference type="Gene3D" id="3.30.700.10">
    <property type="entry name" value="Glycoprotein, Type 4 Pilin"/>
    <property type="match status" value="1"/>
</dbReference>
<dbReference type="Proteomes" id="UP000198995">
    <property type="component" value="Unassembled WGS sequence"/>
</dbReference>
<evidence type="ECO:0000313" key="2">
    <source>
        <dbReference type="EMBL" id="SDD56067.1"/>
    </source>
</evidence>
<evidence type="ECO:0000313" key="3">
    <source>
        <dbReference type="Proteomes" id="UP000198995"/>
    </source>
</evidence>
<reference evidence="2 3" key="1">
    <citation type="submission" date="2016-10" db="EMBL/GenBank/DDBJ databases">
        <authorList>
            <person name="de Groot N.N."/>
        </authorList>
    </citation>
    <scope>NUCLEOTIDE SEQUENCE [LARGE SCALE GENOMIC DNA]</scope>
    <source>
        <strain evidence="2 3">DSM 20475</strain>
    </source>
</reference>
<dbReference type="STRING" id="2741.SAMN04489866_104116"/>
<dbReference type="EMBL" id="FNAF01000004">
    <property type="protein sequence ID" value="SDD56067.1"/>
    <property type="molecule type" value="Genomic_DNA"/>
</dbReference>
<evidence type="ECO:0000256" key="1">
    <source>
        <dbReference type="SAM" id="Phobius"/>
    </source>
</evidence>
<organism evidence="2 3">
    <name type="scientific">Peptococcus niger</name>
    <dbReference type="NCBI Taxonomy" id="2741"/>
    <lineage>
        <taxon>Bacteria</taxon>
        <taxon>Bacillati</taxon>
        <taxon>Bacillota</taxon>
        <taxon>Clostridia</taxon>
        <taxon>Eubacteriales</taxon>
        <taxon>Peptococcaceae</taxon>
        <taxon>Peptococcus</taxon>
    </lineage>
</organism>
<proteinExistence type="predicted"/>
<keyword evidence="1" id="KW-0472">Membrane</keyword>
<feature type="transmembrane region" description="Helical" evidence="1">
    <location>
        <begin position="12"/>
        <end position="36"/>
    </location>
</feature>
<dbReference type="AlphaFoldDB" id="A0A1G6VSV4"/>
<dbReference type="InterPro" id="IPR045584">
    <property type="entry name" value="Pilin-like"/>
</dbReference>